<dbReference type="EMBL" id="BPLQ01014426">
    <property type="protein sequence ID" value="GIY79623.1"/>
    <property type="molecule type" value="Genomic_DNA"/>
</dbReference>
<accession>A0AAV4WDE5</accession>
<evidence type="ECO:0008006" key="3">
    <source>
        <dbReference type="Google" id="ProtNLM"/>
    </source>
</evidence>
<evidence type="ECO:0000313" key="1">
    <source>
        <dbReference type="EMBL" id="GIY79623.1"/>
    </source>
</evidence>
<organism evidence="1 2">
    <name type="scientific">Caerostris darwini</name>
    <dbReference type="NCBI Taxonomy" id="1538125"/>
    <lineage>
        <taxon>Eukaryota</taxon>
        <taxon>Metazoa</taxon>
        <taxon>Ecdysozoa</taxon>
        <taxon>Arthropoda</taxon>
        <taxon>Chelicerata</taxon>
        <taxon>Arachnida</taxon>
        <taxon>Araneae</taxon>
        <taxon>Araneomorphae</taxon>
        <taxon>Entelegynae</taxon>
        <taxon>Araneoidea</taxon>
        <taxon>Araneidae</taxon>
        <taxon>Caerostris</taxon>
    </lineage>
</organism>
<keyword evidence="2" id="KW-1185">Reference proteome</keyword>
<dbReference type="AlphaFoldDB" id="A0AAV4WDE5"/>
<name>A0AAV4WDE5_9ARAC</name>
<gene>
    <name evidence="1" type="ORF">CDAR_57181</name>
</gene>
<comment type="caution">
    <text evidence="1">The sequence shown here is derived from an EMBL/GenBank/DDBJ whole genome shotgun (WGS) entry which is preliminary data.</text>
</comment>
<reference evidence="1 2" key="1">
    <citation type="submission" date="2021-06" db="EMBL/GenBank/DDBJ databases">
        <title>Caerostris darwini draft genome.</title>
        <authorList>
            <person name="Kono N."/>
            <person name="Arakawa K."/>
        </authorList>
    </citation>
    <scope>NUCLEOTIDE SEQUENCE [LARGE SCALE GENOMIC DNA]</scope>
</reference>
<sequence length="101" mass="11682">MGFAGNEKADEYAKEATRKPDIDIAIQYNTLVVKNIMKKEILAEWQHRWDDSSKAEKSSPSYHRDSDIQLLLFNTKSKQGLKEIMEQKLQLALQPTEDNDN</sequence>
<dbReference type="Proteomes" id="UP001054837">
    <property type="component" value="Unassembled WGS sequence"/>
</dbReference>
<protein>
    <recommendedName>
        <fullName evidence="3">RNase H type-1 domain-containing protein</fullName>
    </recommendedName>
</protein>
<evidence type="ECO:0000313" key="2">
    <source>
        <dbReference type="Proteomes" id="UP001054837"/>
    </source>
</evidence>
<proteinExistence type="predicted"/>